<gene>
    <name evidence="6" type="ORF">C0186_04595</name>
</gene>
<dbReference type="SMART" id="SM00382">
    <property type="entry name" value="AAA"/>
    <property type="match status" value="1"/>
</dbReference>
<dbReference type="GO" id="GO:0022857">
    <property type="term" value="F:transmembrane transporter activity"/>
    <property type="evidence" value="ECO:0007669"/>
    <property type="project" value="UniProtKB-ARBA"/>
</dbReference>
<protein>
    <submittedName>
        <fullName evidence="6">Lipoprotein-releasing system ATP-binding protein LolD</fullName>
    </submittedName>
</protein>
<dbReference type="GO" id="GO:0005524">
    <property type="term" value="F:ATP binding"/>
    <property type="evidence" value="ECO:0007669"/>
    <property type="project" value="UniProtKB-KW"/>
</dbReference>
<keyword evidence="2" id="KW-0547">Nucleotide-binding</keyword>
<keyword evidence="1" id="KW-0813">Transport</keyword>
<dbReference type="InterPro" id="IPR003593">
    <property type="entry name" value="AAA+_ATPase"/>
</dbReference>
<comment type="caution">
    <text evidence="6">The sequence shown here is derived from an EMBL/GenBank/DDBJ whole genome shotgun (WGS) entry which is preliminary data.</text>
</comment>
<sequence>MSSIIQLKNVNKKIKDETILKDINLSVNKGEFISIVGPSGSGKSSLLYIIGLLDTPSEGEVFVEKQKIDFEEKNKIAHLRNMKFGFIFQFHYLVGEFTLLENVMVPMLKAGKTKKEATEKAYSLLKKLGLNGKEKRKPFQISGGEQQRVAIARALANDPIVIIADEPTGNLDSKNTAIVMDIFCKLHLEGRTVIMVTHEIELTEKAERIIKMLDGKIVEDIELSKKNVKLKHDYKNVGD</sequence>
<evidence type="ECO:0000256" key="1">
    <source>
        <dbReference type="ARBA" id="ARBA00022448"/>
    </source>
</evidence>
<dbReference type="PROSITE" id="PS50893">
    <property type="entry name" value="ABC_TRANSPORTER_2"/>
    <property type="match status" value="1"/>
</dbReference>
<dbReference type="Proteomes" id="UP000242288">
    <property type="component" value="Unassembled WGS sequence"/>
</dbReference>
<proteinExistence type="inferred from homology"/>
<reference evidence="6 7" key="1">
    <citation type="submission" date="2018-01" db="EMBL/GenBank/DDBJ databases">
        <title>Metagenomic assembled genomes from two thermal pools in the Uzon Caldera, Kamchatka, Russia.</title>
        <authorList>
            <person name="Wilkins L."/>
            <person name="Ettinger C."/>
        </authorList>
    </citation>
    <scope>NUCLEOTIDE SEQUENCE [LARGE SCALE GENOMIC DNA]</scope>
    <source>
        <strain evidence="6">ZAV-04</strain>
    </source>
</reference>
<dbReference type="SUPFAM" id="SSF52540">
    <property type="entry name" value="P-loop containing nucleoside triphosphate hydrolases"/>
    <property type="match status" value="1"/>
</dbReference>
<dbReference type="PANTHER" id="PTHR42798">
    <property type="entry name" value="LIPOPROTEIN-RELEASING SYSTEM ATP-BINDING PROTEIN LOLD"/>
    <property type="match status" value="1"/>
</dbReference>
<dbReference type="CDD" id="cd03255">
    <property type="entry name" value="ABC_MJ0796_LolCDE_FtsE"/>
    <property type="match status" value="1"/>
</dbReference>
<name>A0A2J6WKH6_9BACT</name>
<dbReference type="InterPro" id="IPR003439">
    <property type="entry name" value="ABC_transporter-like_ATP-bd"/>
</dbReference>
<evidence type="ECO:0000313" key="6">
    <source>
        <dbReference type="EMBL" id="PMP70901.1"/>
    </source>
</evidence>
<evidence type="ECO:0000256" key="3">
    <source>
        <dbReference type="ARBA" id="ARBA00022840"/>
    </source>
</evidence>
<dbReference type="AlphaFoldDB" id="A0A2J6WKH6"/>
<dbReference type="PROSITE" id="PS00211">
    <property type="entry name" value="ABC_TRANSPORTER_1"/>
    <property type="match status" value="1"/>
</dbReference>
<dbReference type="Gene3D" id="3.40.50.300">
    <property type="entry name" value="P-loop containing nucleotide triphosphate hydrolases"/>
    <property type="match status" value="1"/>
</dbReference>
<comment type="similarity">
    <text evidence="4">Belongs to the ABC transporter superfamily. Macrolide exporter (TC 3.A.1.122) family.</text>
</comment>
<keyword evidence="3 6" id="KW-0067">ATP-binding</keyword>
<dbReference type="InterPro" id="IPR017911">
    <property type="entry name" value="MacB-like_ATP-bd"/>
</dbReference>
<organism evidence="6 7">
    <name type="scientific">Thermodesulfovibrio aggregans</name>
    <dbReference type="NCBI Taxonomy" id="86166"/>
    <lineage>
        <taxon>Bacteria</taxon>
        <taxon>Pseudomonadati</taxon>
        <taxon>Nitrospirota</taxon>
        <taxon>Thermodesulfovibrionia</taxon>
        <taxon>Thermodesulfovibrionales</taxon>
        <taxon>Thermodesulfovibrionaceae</taxon>
        <taxon>Thermodesulfovibrio</taxon>
    </lineage>
</organism>
<accession>A0A2J6WKH6</accession>
<evidence type="ECO:0000259" key="5">
    <source>
        <dbReference type="PROSITE" id="PS50893"/>
    </source>
</evidence>
<feature type="domain" description="ABC transporter" evidence="5">
    <location>
        <begin position="5"/>
        <end position="239"/>
    </location>
</feature>
<dbReference type="PANTHER" id="PTHR42798:SF7">
    <property type="entry name" value="ALPHA-D-RIBOSE 1-METHYLPHOSPHONATE 5-TRIPHOSPHATE SYNTHASE SUBUNIT PHNL"/>
    <property type="match status" value="1"/>
</dbReference>
<dbReference type="Pfam" id="PF00005">
    <property type="entry name" value="ABC_tran"/>
    <property type="match status" value="1"/>
</dbReference>
<dbReference type="EMBL" id="PNIO01000036">
    <property type="protein sequence ID" value="PMP70901.1"/>
    <property type="molecule type" value="Genomic_DNA"/>
</dbReference>
<dbReference type="GO" id="GO:0098796">
    <property type="term" value="C:membrane protein complex"/>
    <property type="evidence" value="ECO:0007669"/>
    <property type="project" value="UniProtKB-ARBA"/>
</dbReference>
<evidence type="ECO:0000256" key="4">
    <source>
        <dbReference type="ARBA" id="ARBA00038388"/>
    </source>
</evidence>
<evidence type="ECO:0000256" key="2">
    <source>
        <dbReference type="ARBA" id="ARBA00022741"/>
    </source>
</evidence>
<keyword evidence="6" id="KW-0449">Lipoprotein</keyword>
<dbReference type="GO" id="GO:0016887">
    <property type="term" value="F:ATP hydrolysis activity"/>
    <property type="evidence" value="ECO:0007669"/>
    <property type="project" value="InterPro"/>
</dbReference>
<dbReference type="FunFam" id="3.40.50.300:FF:000032">
    <property type="entry name" value="Export ABC transporter ATP-binding protein"/>
    <property type="match status" value="1"/>
</dbReference>
<dbReference type="InterPro" id="IPR027417">
    <property type="entry name" value="P-loop_NTPase"/>
</dbReference>
<evidence type="ECO:0000313" key="7">
    <source>
        <dbReference type="Proteomes" id="UP000242288"/>
    </source>
</evidence>
<dbReference type="InterPro" id="IPR017871">
    <property type="entry name" value="ABC_transporter-like_CS"/>
</dbReference>